<reference evidence="1 2" key="1">
    <citation type="submission" date="2018-06" db="EMBL/GenBank/DDBJ databases">
        <title>Comparative genomics of Bradyrhizobium nodulating Arachidis hypogaea.</title>
        <authorList>
            <person name="Li Y."/>
        </authorList>
    </citation>
    <scope>NUCLEOTIDE SEQUENCE [LARGE SCALE GENOMIC DNA]</scope>
    <source>
        <strain evidence="1 2">CCBAU 051107</strain>
    </source>
</reference>
<dbReference type="AlphaFoldDB" id="A0AAE7TF36"/>
<dbReference type="Proteomes" id="UP000594015">
    <property type="component" value="Chromosome"/>
</dbReference>
<sequence>MAQGERPVHERLHLEHLIADRHFSSDLRVVPLGLTELELDEANIHVPSSGILRDRKQGQVQIMSG</sequence>
<name>A0AAE7TF36_9BRAD</name>
<protein>
    <submittedName>
        <fullName evidence="1">Uncharacterized protein</fullName>
    </submittedName>
</protein>
<organism evidence="1 2">
    <name type="scientific">Bradyrhizobium arachidis</name>
    <dbReference type="NCBI Taxonomy" id="858423"/>
    <lineage>
        <taxon>Bacteria</taxon>
        <taxon>Pseudomonadati</taxon>
        <taxon>Pseudomonadota</taxon>
        <taxon>Alphaproteobacteria</taxon>
        <taxon>Hyphomicrobiales</taxon>
        <taxon>Nitrobacteraceae</taxon>
        <taxon>Bradyrhizobium</taxon>
    </lineage>
</organism>
<dbReference type="EMBL" id="CP030050">
    <property type="protein sequence ID" value="QOZ66742.1"/>
    <property type="molecule type" value="Genomic_DNA"/>
</dbReference>
<gene>
    <name evidence="1" type="ORF">WN72_10695</name>
</gene>
<proteinExistence type="predicted"/>
<evidence type="ECO:0000313" key="1">
    <source>
        <dbReference type="EMBL" id="QOZ66742.1"/>
    </source>
</evidence>
<evidence type="ECO:0000313" key="2">
    <source>
        <dbReference type="Proteomes" id="UP000594015"/>
    </source>
</evidence>
<accession>A0AAE7TF36</accession>
<dbReference type="KEGG" id="barh:WN72_10695"/>